<feature type="domain" description="F-box" evidence="3">
    <location>
        <begin position="7"/>
        <end position="53"/>
    </location>
</feature>
<dbReference type="InterPro" id="IPR036322">
    <property type="entry name" value="WD40_repeat_dom_sf"/>
</dbReference>
<dbReference type="InterPro" id="IPR042508">
    <property type="entry name" value="FBXW5"/>
</dbReference>
<feature type="compositionally biased region" description="Low complexity" evidence="2">
    <location>
        <begin position="330"/>
        <end position="342"/>
    </location>
</feature>
<dbReference type="InterPro" id="IPR036047">
    <property type="entry name" value="F-box-like_dom_sf"/>
</dbReference>
<dbReference type="InterPro" id="IPR001810">
    <property type="entry name" value="F-box_dom"/>
</dbReference>
<dbReference type="OrthoDB" id="192402at2759"/>
<evidence type="ECO:0000313" key="4">
    <source>
        <dbReference type="EMBL" id="CAC5380163.1"/>
    </source>
</evidence>
<sequence length="722" mass="82234">MDDMPIACIWESIPDDIILHIFSFLPAASLLQAAQVCRCWYRVSRDELLWKDVFYRHWKIDKNIPMAPGMSSWLQEYKRLHYHTPAVESEVIRQHTDQVLHVSFSHNGKMFATSSKDGFIKVWNTTYPISLKYKENMKRFTWKYTQFSQFNESDTLLLVSGVHFGSNSTSGEIAVFSLQGNFELQARVINKPYDVFGTWYNDSHLVSGSLHWTGQLQSCSVLWLNKAFQDTENEHESVVMRLYKLKNINASSVRTVMVASCREVMETDDKDETGKGSKRVQDKADRDNNESSSKIAKKNKEKFLGTIEYKQEYRDAEKSHKKFPQKSENSKMSNQCSSNHSSFSEDDLIRQLSDNELPNLNNQNPTRGTEDKDISMPDVDKLVEKTTKCVSLSSETIDTFISGNSVNPTNGSILDTSNRNNSAQNSSSSQCACGSSCSCHGGMYLDGATFGSPIQSHFFRSNDHRVALDDWNPTSSLHMGDTSITYPNFITADSTSPQKGNILDKFLIFTQGSKTYTPHQIGIKRIKPLEKILGDERPLLPDIEFNSPALESIAYDKLDKVIDMHGHIIGLALSPDHRYLYVNCRPWPKDYDIQNPLAPPPIAQEIDIHVIDLLRLTEVGTMYRAHKAYTPNDECFFIFLDVSQQYVASGAEDKHGYIWDRHYGVCLSKFRHEDVVNCVAFSPSDSEILVTVSDDCTIKIWRSLNREKHMKFTGLFNPGLYM</sequence>
<dbReference type="Gene3D" id="2.130.10.10">
    <property type="entry name" value="YVTN repeat-like/Quinoprotein amine dehydrogenase"/>
    <property type="match status" value="2"/>
</dbReference>
<feature type="repeat" description="WD" evidence="1">
    <location>
        <begin position="669"/>
        <end position="701"/>
    </location>
</feature>
<dbReference type="InterPro" id="IPR015943">
    <property type="entry name" value="WD40/YVTN_repeat-like_dom_sf"/>
</dbReference>
<dbReference type="Pfam" id="PF12937">
    <property type="entry name" value="F-box-like"/>
    <property type="match status" value="1"/>
</dbReference>
<accession>A0A6J8B9C1</accession>
<feature type="region of interest" description="Disordered" evidence="2">
    <location>
        <begin position="355"/>
        <end position="374"/>
    </location>
</feature>
<name>A0A6J8B9C1_MYTCO</name>
<feature type="compositionally biased region" description="Basic and acidic residues" evidence="2">
    <location>
        <begin position="267"/>
        <end position="289"/>
    </location>
</feature>
<dbReference type="PROSITE" id="PS50082">
    <property type="entry name" value="WD_REPEATS_2"/>
    <property type="match status" value="2"/>
</dbReference>
<evidence type="ECO:0000259" key="3">
    <source>
        <dbReference type="PROSITE" id="PS50181"/>
    </source>
</evidence>
<dbReference type="EMBL" id="CACVKT020002843">
    <property type="protein sequence ID" value="CAC5380163.1"/>
    <property type="molecule type" value="Genomic_DNA"/>
</dbReference>
<feature type="region of interest" description="Disordered" evidence="2">
    <location>
        <begin position="314"/>
        <end position="346"/>
    </location>
</feature>
<dbReference type="Pfam" id="PF00400">
    <property type="entry name" value="WD40"/>
    <property type="match status" value="2"/>
</dbReference>
<dbReference type="SMART" id="SM00256">
    <property type="entry name" value="FBOX"/>
    <property type="match status" value="1"/>
</dbReference>
<dbReference type="PANTHER" id="PTHR20995">
    <property type="entry name" value="F-BOX/WD REPEAT-CONTAINING PROTEIN 5"/>
    <property type="match status" value="1"/>
</dbReference>
<keyword evidence="5" id="KW-1185">Reference proteome</keyword>
<dbReference type="PROSITE" id="PS50181">
    <property type="entry name" value="FBOX"/>
    <property type="match status" value="1"/>
</dbReference>
<dbReference type="InterPro" id="IPR001680">
    <property type="entry name" value="WD40_rpt"/>
</dbReference>
<feature type="region of interest" description="Disordered" evidence="2">
    <location>
        <begin position="267"/>
        <end position="297"/>
    </location>
</feature>
<dbReference type="CDD" id="cd22132">
    <property type="entry name" value="F-box_FBXW5"/>
    <property type="match status" value="1"/>
</dbReference>
<proteinExistence type="predicted"/>
<evidence type="ECO:0000256" key="2">
    <source>
        <dbReference type="SAM" id="MobiDB-lite"/>
    </source>
</evidence>
<evidence type="ECO:0000256" key="1">
    <source>
        <dbReference type="PROSITE-ProRule" id="PRU00221"/>
    </source>
</evidence>
<evidence type="ECO:0000313" key="5">
    <source>
        <dbReference type="Proteomes" id="UP000507470"/>
    </source>
</evidence>
<dbReference type="AlphaFoldDB" id="A0A6J8B9C1"/>
<dbReference type="SUPFAM" id="SSF81383">
    <property type="entry name" value="F-box domain"/>
    <property type="match status" value="1"/>
</dbReference>
<gene>
    <name evidence="4" type="ORF">MCOR_16148</name>
</gene>
<organism evidence="4 5">
    <name type="scientific">Mytilus coruscus</name>
    <name type="common">Sea mussel</name>
    <dbReference type="NCBI Taxonomy" id="42192"/>
    <lineage>
        <taxon>Eukaryota</taxon>
        <taxon>Metazoa</taxon>
        <taxon>Spiralia</taxon>
        <taxon>Lophotrochozoa</taxon>
        <taxon>Mollusca</taxon>
        <taxon>Bivalvia</taxon>
        <taxon>Autobranchia</taxon>
        <taxon>Pteriomorphia</taxon>
        <taxon>Mytilida</taxon>
        <taxon>Mytiloidea</taxon>
        <taxon>Mytilidae</taxon>
        <taxon>Mytilinae</taxon>
        <taxon>Mytilus</taxon>
    </lineage>
</organism>
<dbReference type="PROSITE" id="PS50294">
    <property type="entry name" value="WD_REPEATS_REGION"/>
    <property type="match status" value="2"/>
</dbReference>
<dbReference type="Gene3D" id="1.20.1280.50">
    <property type="match status" value="1"/>
</dbReference>
<dbReference type="PANTHER" id="PTHR20995:SF17">
    <property type="entry name" value="F-BOX_WD REPEAT-CONTAINING PROTEIN 5"/>
    <property type="match status" value="1"/>
</dbReference>
<feature type="compositionally biased region" description="Polar residues" evidence="2">
    <location>
        <begin position="355"/>
        <end position="367"/>
    </location>
</feature>
<dbReference type="SUPFAM" id="SSF50978">
    <property type="entry name" value="WD40 repeat-like"/>
    <property type="match status" value="1"/>
</dbReference>
<dbReference type="GO" id="GO:0016567">
    <property type="term" value="P:protein ubiquitination"/>
    <property type="evidence" value="ECO:0007669"/>
    <property type="project" value="InterPro"/>
</dbReference>
<dbReference type="GO" id="GO:0019005">
    <property type="term" value="C:SCF ubiquitin ligase complex"/>
    <property type="evidence" value="ECO:0007669"/>
    <property type="project" value="InterPro"/>
</dbReference>
<feature type="repeat" description="WD" evidence="1">
    <location>
        <begin position="92"/>
        <end position="124"/>
    </location>
</feature>
<dbReference type="Proteomes" id="UP000507470">
    <property type="component" value="Unassembled WGS sequence"/>
</dbReference>
<keyword evidence="1" id="KW-0853">WD repeat</keyword>
<reference evidence="4 5" key="1">
    <citation type="submission" date="2020-06" db="EMBL/GenBank/DDBJ databases">
        <authorList>
            <person name="Li R."/>
            <person name="Bekaert M."/>
        </authorList>
    </citation>
    <scope>NUCLEOTIDE SEQUENCE [LARGE SCALE GENOMIC DNA]</scope>
    <source>
        <strain evidence="5">wild</strain>
    </source>
</reference>
<dbReference type="GO" id="GO:0080008">
    <property type="term" value="C:Cul4-RING E3 ubiquitin ligase complex"/>
    <property type="evidence" value="ECO:0007669"/>
    <property type="project" value="InterPro"/>
</dbReference>
<dbReference type="SMART" id="SM00320">
    <property type="entry name" value="WD40"/>
    <property type="match status" value="3"/>
</dbReference>
<protein>
    <submittedName>
        <fullName evidence="4">FBXW5</fullName>
    </submittedName>
</protein>